<dbReference type="Proteomes" id="UP000011531">
    <property type="component" value="Unassembled WGS sequence"/>
</dbReference>
<dbReference type="Pfam" id="PF25927">
    <property type="entry name" value="DUF7972"/>
    <property type="match status" value="1"/>
</dbReference>
<dbReference type="InterPro" id="IPR058278">
    <property type="entry name" value="DUF7972"/>
</dbReference>
<keyword evidence="2" id="KW-0472">Membrane</keyword>
<feature type="transmembrane region" description="Helical" evidence="2">
    <location>
        <begin position="38"/>
        <end position="63"/>
    </location>
</feature>
<gene>
    <name evidence="3" type="ORF">C492_21967</name>
</gene>
<feature type="transmembrane region" description="Helical" evidence="2">
    <location>
        <begin position="295"/>
        <end position="316"/>
    </location>
</feature>
<keyword evidence="2" id="KW-0812">Transmembrane</keyword>
<accession>L9WM83</accession>
<evidence type="ECO:0000256" key="2">
    <source>
        <dbReference type="SAM" id="Phobius"/>
    </source>
</evidence>
<feature type="region of interest" description="Disordered" evidence="1">
    <location>
        <begin position="329"/>
        <end position="357"/>
    </location>
</feature>
<dbReference type="OrthoDB" id="265845at2157"/>
<evidence type="ECO:0000313" key="3">
    <source>
        <dbReference type="EMBL" id="ELY50487.1"/>
    </source>
</evidence>
<feature type="transmembrane region" description="Helical" evidence="2">
    <location>
        <begin position="261"/>
        <end position="283"/>
    </location>
</feature>
<keyword evidence="2" id="KW-1133">Transmembrane helix</keyword>
<sequence>MGSVDSDETLDSYGADVNRQNSAVRRIVDWVLLQGNRIVITAALTLGVFALLVGLRSLGLVAFVNSNSLTRMVGGMIAGTFSLITLVVSVNQMILSREFRSADEFRNRLEGVMEFRRDIEDATGVPATPAAPAGQLELLVEEIDYRADRIRAAVADDPDGTARRRVERFVSSVKKSTDRAEETLDRARFGSFDALSSAMGYDDAWQIYAARHLRNDHADELSDATREALEELIESLKLFNTGREHFKTTYLQRELTRLSQLTILLGIPAVLAAFLLGLLYGGLGGPTVGHSAAPIVVSGLIAVVFSPLALLSAYILRTATVARRTASIGPMLPQKGPDEGPFEVGHDRDTQVETDAD</sequence>
<keyword evidence="4" id="KW-1185">Reference proteome</keyword>
<dbReference type="RefSeq" id="WP_008427458.1">
    <property type="nucleotide sequence ID" value="NZ_AOIA01000167.1"/>
</dbReference>
<protein>
    <submittedName>
        <fullName evidence="3">Uncharacterized protein</fullName>
    </submittedName>
</protein>
<comment type="caution">
    <text evidence="3">The sequence shown here is derived from an EMBL/GenBank/DDBJ whole genome shotgun (WGS) entry which is preliminary data.</text>
</comment>
<dbReference type="STRING" id="1227498.C492_21967"/>
<feature type="transmembrane region" description="Helical" evidence="2">
    <location>
        <begin position="69"/>
        <end position="90"/>
    </location>
</feature>
<dbReference type="EMBL" id="AOIA01000167">
    <property type="protein sequence ID" value="ELY50487.1"/>
    <property type="molecule type" value="Genomic_DNA"/>
</dbReference>
<reference evidence="3 4" key="1">
    <citation type="journal article" date="2014" name="PLoS Genet.">
        <title>Phylogenetically driven sequencing of extremely halophilic archaea reveals strategies for static and dynamic osmo-response.</title>
        <authorList>
            <person name="Becker E.A."/>
            <person name="Seitzer P.M."/>
            <person name="Tritt A."/>
            <person name="Larsen D."/>
            <person name="Krusor M."/>
            <person name="Yao A.I."/>
            <person name="Wu D."/>
            <person name="Madern D."/>
            <person name="Eisen J.A."/>
            <person name="Darling A.E."/>
            <person name="Facciotti M.T."/>
        </authorList>
    </citation>
    <scope>NUCLEOTIDE SEQUENCE [LARGE SCALE GENOMIC DNA]</scope>
    <source>
        <strain evidence="3 4">DSM 18795</strain>
    </source>
</reference>
<evidence type="ECO:0000313" key="4">
    <source>
        <dbReference type="Proteomes" id="UP000011531"/>
    </source>
</evidence>
<organism evidence="3 4">
    <name type="scientific">Natronococcus jeotgali DSM 18795</name>
    <dbReference type="NCBI Taxonomy" id="1227498"/>
    <lineage>
        <taxon>Archaea</taxon>
        <taxon>Methanobacteriati</taxon>
        <taxon>Methanobacteriota</taxon>
        <taxon>Stenosarchaea group</taxon>
        <taxon>Halobacteria</taxon>
        <taxon>Halobacteriales</taxon>
        <taxon>Natrialbaceae</taxon>
        <taxon>Natronococcus</taxon>
    </lineage>
</organism>
<evidence type="ECO:0000256" key="1">
    <source>
        <dbReference type="SAM" id="MobiDB-lite"/>
    </source>
</evidence>
<proteinExistence type="predicted"/>
<dbReference type="AlphaFoldDB" id="L9WM83"/>
<name>L9WM83_9EURY</name>